<dbReference type="RefSeq" id="YP_001426540.1">
    <property type="nucleotide sequence ID" value="NC_008724.1"/>
</dbReference>
<organism evidence="1 2">
    <name type="scientific">Chlorovirus heliozoae</name>
    <dbReference type="NCBI Taxonomy" id="322019"/>
    <lineage>
        <taxon>Viruses</taxon>
        <taxon>Varidnaviria</taxon>
        <taxon>Bamfordvirae</taxon>
        <taxon>Nucleocytoviricota</taxon>
        <taxon>Megaviricetes</taxon>
        <taxon>Algavirales</taxon>
        <taxon>Phycodnaviridae</taxon>
        <taxon>Chlorovirus</taxon>
    </lineage>
</organism>
<accession>A7K819</accession>
<evidence type="ECO:0000313" key="1">
    <source>
        <dbReference type="EMBL" id="ABT16193.1"/>
    </source>
</evidence>
<proteinExistence type="predicted"/>
<name>A7K819_9PHYC</name>
<sequence>MKIRLDLNVLVYRGASEEPVHPVLDFHKGISIPGDAVYLPTHEVFKRPIRRVNFTQGLVVKCRILYDINLQDIADISEYFALRDIAVARVCTLAERVINHCCDFPRETVVPGVFFKVAGQLCILLRHFGGRVLFARRDAE</sequence>
<dbReference type="GeneID" id="5470195"/>
<protein>
    <submittedName>
        <fullName evidence="1">Uncharacterized protein z059L</fullName>
    </submittedName>
</protein>
<dbReference type="Proteomes" id="UP000202420">
    <property type="component" value="Segment"/>
</dbReference>
<evidence type="ECO:0000313" key="2">
    <source>
        <dbReference type="Proteomes" id="UP000202420"/>
    </source>
</evidence>
<reference evidence="1 2" key="1">
    <citation type="submission" date="2006-09" db="EMBL/GenBank/DDBJ databases">
        <title>Sequence and annotation of the 288-kb ATCV-1 virus that infects an endosymbiotic Chlorella strain of the heliozoon Acanthocystis turfacea.</title>
        <authorList>
            <person name="Fitzgerald L.A."/>
            <person name="Graves M.V."/>
            <person name="Li X."/>
            <person name="Pfitzner A.J.P."/>
            <person name="Hartigan J."/>
            <person name="Van Etten J.L."/>
        </authorList>
    </citation>
    <scope>NUCLEOTIDE SEQUENCE [LARGE SCALE GENOMIC DNA]</scope>
    <source>
        <strain evidence="1 2">ATCV-1</strain>
    </source>
</reference>
<gene>
    <name evidence="1" type="primary">z059L</name>
    <name evidence="1" type="ORF">ATCV1_z059L</name>
</gene>
<dbReference type="KEGG" id="vg:5470195"/>
<keyword evidence="2" id="KW-1185">Reference proteome</keyword>
<dbReference type="EMBL" id="EF101928">
    <property type="protein sequence ID" value="ABT16193.1"/>
    <property type="molecule type" value="Genomic_DNA"/>
</dbReference>